<sequence>MELYHHTPVTPPHANTITPTRSNSPTTAQRSPHLLGQINPSNNRHLTLLEFCSLTAKSISAISSRCKLTLIVGNSYSFIHELVTSRFDPDLDVFHETDPNPVSTELRCDYCLLWVDVAILVLNEYLEKKVDKMIGMGMLDELEEYFDSDKFCESESAIGLR</sequence>
<gene>
    <name evidence="1" type="ORF">Vadar_015908</name>
</gene>
<organism evidence="1 2">
    <name type="scientific">Vaccinium darrowii</name>
    <dbReference type="NCBI Taxonomy" id="229202"/>
    <lineage>
        <taxon>Eukaryota</taxon>
        <taxon>Viridiplantae</taxon>
        <taxon>Streptophyta</taxon>
        <taxon>Embryophyta</taxon>
        <taxon>Tracheophyta</taxon>
        <taxon>Spermatophyta</taxon>
        <taxon>Magnoliopsida</taxon>
        <taxon>eudicotyledons</taxon>
        <taxon>Gunneridae</taxon>
        <taxon>Pentapetalae</taxon>
        <taxon>asterids</taxon>
        <taxon>Ericales</taxon>
        <taxon>Ericaceae</taxon>
        <taxon>Vaccinioideae</taxon>
        <taxon>Vaccinieae</taxon>
        <taxon>Vaccinium</taxon>
    </lineage>
</organism>
<keyword evidence="2" id="KW-1185">Reference proteome</keyword>
<name>A0ACB7ZJL8_9ERIC</name>
<dbReference type="EMBL" id="CM037159">
    <property type="protein sequence ID" value="KAH7866128.1"/>
    <property type="molecule type" value="Genomic_DNA"/>
</dbReference>
<protein>
    <submittedName>
        <fullName evidence="1">Uncharacterized protein</fullName>
    </submittedName>
</protein>
<dbReference type="Proteomes" id="UP000828048">
    <property type="component" value="Chromosome 9"/>
</dbReference>
<comment type="caution">
    <text evidence="1">The sequence shown here is derived from an EMBL/GenBank/DDBJ whole genome shotgun (WGS) entry which is preliminary data.</text>
</comment>
<evidence type="ECO:0000313" key="1">
    <source>
        <dbReference type="EMBL" id="KAH7866128.1"/>
    </source>
</evidence>
<evidence type="ECO:0000313" key="2">
    <source>
        <dbReference type="Proteomes" id="UP000828048"/>
    </source>
</evidence>
<accession>A0ACB7ZJL8</accession>
<proteinExistence type="predicted"/>
<reference evidence="1 2" key="1">
    <citation type="journal article" date="2021" name="Hortic Res">
        <title>High-quality reference genome and annotation aids understanding of berry development for evergreen blueberry (Vaccinium darrowii).</title>
        <authorList>
            <person name="Yu J."/>
            <person name="Hulse-Kemp A.M."/>
            <person name="Babiker E."/>
            <person name="Staton M."/>
        </authorList>
    </citation>
    <scope>NUCLEOTIDE SEQUENCE [LARGE SCALE GENOMIC DNA]</scope>
    <source>
        <strain evidence="2">cv. NJ 8807/NJ 8810</strain>
        <tissue evidence="1">Young leaf</tissue>
    </source>
</reference>